<dbReference type="NCBIfam" id="NF037995">
    <property type="entry name" value="TRAP_S1"/>
    <property type="match status" value="1"/>
</dbReference>
<accession>A0ABV8GZQ5</accession>
<organism evidence="2 3">
    <name type="scientific">Oceanobacillus longus</name>
    <dbReference type="NCBI Taxonomy" id="930120"/>
    <lineage>
        <taxon>Bacteria</taxon>
        <taxon>Bacillati</taxon>
        <taxon>Bacillota</taxon>
        <taxon>Bacilli</taxon>
        <taxon>Bacillales</taxon>
        <taxon>Bacillaceae</taxon>
        <taxon>Oceanobacillus</taxon>
    </lineage>
</organism>
<name>A0ABV8GZQ5_9BACI</name>
<keyword evidence="3" id="KW-1185">Reference proteome</keyword>
<evidence type="ECO:0000313" key="2">
    <source>
        <dbReference type="EMBL" id="MFC4024057.1"/>
    </source>
</evidence>
<gene>
    <name evidence="2" type="ORF">ACFOUV_09645</name>
</gene>
<dbReference type="InterPro" id="IPR038404">
    <property type="entry name" value="TRAP_DctP_sf"/>
</dbReference>
<dbReference type="PROSITE" id="PS51257">
    <property type="entry name" value="PROKAR_LIPOPROTEIN"/>
    <property type="match status" value="1"/>
</dbReference>
<proteinExistence type="predicted"/>
<dbReference type="RefSeq" id="WP_379496547.1">
    <property type="nucleotide sequence ID" value="NZ_JBHSAO010000006.1"/>
</dbReference>
<evidence type="ECO:0000256" key="1">
    <source>
        <dbReference type="ARBA" id="ARBA00022729"/>
    </source>
</evidence>
<keyword evidence="1" id="KW-0732">Signal</keyword>
<dbReference type="Pfam" id="PF03480">
    <property type="entry name" value="DctP"/>
    <property type="match status" value="1"/>
</dbReference>
<sequence>MKKHNRIITIIMGIAFMLLLVACGNNETSSSEGEVNAEENDEQVYKLTMNSQLTPAVEGTPTHLGTVGFIERVNERTDGRVEIEVFYNNQLAGQSESLDALARGTIDFQVTSPVSWADRIPEGDGGNLPFAFQGEEFVQHLLRETEFGSLYHEALEDYGVKPLHYFHTASAGYLTTKPIASADDFSGVVLSGPSPKVSDYYSSLGAGVASVSFADYYEALLRGTIDGITFPYYSLETYGLHEVVDYITVPGEVDPALSMMVVSLEAWNKLPADLQGIVYDVAMEIEQETMELSKEFTKSGIEFARENGIEVIEMTEEAYNELRQKGKETYWEDFAQQNERTAKMVDALVGAIEEYEESSGRSYDDYLEIYR</sequence>
<comment type="caution">
    <text evidence="2">The sequence shown here is derived from an EMBL/GenBank/DDBJ whole genome shotgun (WGS) entry which is preliminary data.</text>
</comment>
<protein>
    <submittedName>
        <fullName evidence="2">TRAP transporter substrate-binding protein</fullName>
    </submittedName>
</protein>
<dbReference type="EMBL" id="JBHSAO010000006">
    <property type="protein sequence ID" value="MFC4024057.1"/>
    <property type="molecule type" value="Genomic_DNA"/>
</dbReference>
<reference evidence="3" key="1">
    <citation type="journal article" date="2019" name="Int. J. Syst. Evol. Microbiol.">
        <title>The Global Catalogue of Microorganisms (GCM) 10K type strain sequencing project: providing services to taxonomists for standard genome sequencing and annotation.</title>
        <authorList>
            <consortium name="The Broad Institute Genomics Platform"/>
            <consortium name="The Broad Institute Genome Sequencing Center for Infectious Disease"/>
            <person name="Wu L."/>
            <person name="Ma J."/>
        </authorList>
    </citation>
    <scope>NUCLEOTIDE SEQUENCE [LARGE SCALE GENOMIC DNA]</scope>
    <source>
        <strain evidence="3">IBRC-M 10703</strain>
    </source>
</reference>
<dbReference type="InterPro" id="IPR018389">
    <property type="entry name" value="DctP_fam"/>
</dbReference>
<dbReference type="Proteomes" id="UP001595772">
    <property type="component" value="Unassembled WGS sequence"/>
</dbReference>
<dbReference type="PANTHER" id="PTHR33376:SF5">
    <property type="entry name" value="EXTRACYTOPLASMIC SOLUTE RECEPTOR PROTEIN"/>
    <property type="match status" value="1"/>
</dbReference>
<dbReference type="Gene3D" id="3.40.190.170">
    <property type="entry name" value="Bacterial extracellular solute-binding protein, family 7"/>
    <property type="match status" value="1"/>
</dbReference>
<evidence type="ECO:0000313" key="3">
    <source>
        <dbReference type="Proteomes" id="UP001595772"/>
    </source>
</evidence>
<dbReference type="CDD" id="cd13603">
    <property type="entry name" value="PBP2_TRAP_Siap_TeaA_like"/>
    <property type="match status" value="1"/>
</dbReference>
<dbReference type="PANTHER" id="PTHR33376">
    <property type="match status" value="1"/>
</dbReference>